<reference evidence="2 3" key="1">
    <citation type="submission" date="2019-04" db="EMBL/GenBank/DDBJ databases">
        <title>Genome analysis of Streptococcus suis strain WUSS424.</title>
        <authorList>
            <person name="Chen H."/>
            <person name="Gao X."/>
            <person name="Wu Z."/>
        </authorList>
    </citation>
    <scope>NUCLEOTIDE SEQUENCE [LARGE SCALE GENOMIC DNA]</scope>
    <source>
        <strain evidence="2 3">WUSS424</strain>
    </source>
</reference>
<protein>
    <recommendedName>
        <fullName evidence="1">DUF6630 domain-containing protein</fullName>
    </recommendedName>
</protein>
<dbReference type="InterPro" id="IPR046582">
    <property type="entry name" value="DUF6630"/>
</dbReference>
<dbReference type="EMBL" id="SSXO01000006">
    <property type="protein sequence ID" value="TIH98641.1"/>
    <property type="molecule type" value="Genomic_DNA"/>
</dbReference>
<feature type="domain" description="DUF6630" evidence="1">
    <location>
        <begin position="10"/>
        <end position="178"/>
    </location>
</feature>
<evidence type="ECO:0000313" key="3">
    <source>
        <dbReference type="Proteomes" id="UP000305165"/>
    </source>
</evidence>
<gene>
    <name evidence="2" type="ORF">FAJ39_09350</name>
</gene>
<evidence type="ECO:0000313" key="2">
    <source>
        <dbReference type="EMBL" id="TIH98641.1"/>
    </source>
</evidence>
<accession>A0A4T2GJ93</accession>
<sequence>MFTEESLQDIFEIADILSEGDEIVYRQLKEIVFAQDPEALLDHLETLIAPEFFQDLLEKFTDSEKNNLWYILVYLLIQRNYIVVTGQTEFLSSFIQGFDKVPFMQRSGITLWSKLFQLDTRDSQLKWISNINHILLLQDAVVGAIYLNDEKNYFFLSKLDQMQKLSYLAERLGFSIQIAG</sequence>
<organism evidence="2 3">
    <name type="scientific">Streptococcus suis</name>
    <dbReference type="NCBI Taxonomy" id="1307"/>
    <lineage>
        <taxon>Bacteria</taxon>
        <taxon>Bacillati</taxon>
        <taxon>Bacillota</taxon>
        <taxon>Bacilli</taxon>
        <taxon>Lactobacillales</taxon>
        <taxon>Streptococcaceae</taxon>
        <taxon>Streptococcus</taxon>
    </lineage>
</organism>
<dbReference type="Proteomes" id="UP000305165">
    <property type="component" value="Unassembled WGS sequence"/>
</dbReference>
<dbReference type="AlphaFoldDB" id="A0A4T2GJ93"/>
<comment type="caution">
    <text evidence="2">The sequence shown here is derived from an EMBL/GenBank/DDBJ whole genome shotgun (WGS) entry which is preliminary data.</text>
</comment>
<proteinExistence type="predicted"/>
<dbReference type="Pfam" id="PF20335">
    <property type="entry name" value="DUF6630"/>
    <property type="match status" value="1"/>
</dbReference>
<dbReference type="OrthoDB" id="2221022at2"/>
<name>A0A4T2GJ93_STRSU</name>
<evidence type="ECO:0000259" key="1">
    <source>
        <dbReference type="Pfam" id="PF20335"/>
    </source>
</evidence>